<name>A0A9P6CZJ6_9AGAR</name>
<feature type="region of interest" description="Disordered" evidence="8">
    <location>
        <begin position="299"/>
        <end position="417"/>
    </location>
</feature>
<evidence type="ECO:0000259" key="9">
    <source>
        <dbReference type="SMART" id="SM00761"/>
    </source>
</evidence>
<evidence type="ECO:0000256" key="6">
    <source>
        <dbReference type="ARBA" id="ARBA00023242"/>
    </source>
</evidence>
<dbReference type="GO" id="GO:0010628">
    <property type="term" value="P:positive regulation of gene expression"/>
    <property type="evidence" value="ECO:0007669"/>
    <property type="project" value="UniProtKB-ARBA"/>
</dbReference>
<dbReference type="Pfam" id="PF02671">
    <property type="entry name" value="PAH"/>
    <property type="match status" value="3"/>
</dbReference>
<evidence type="ECO:0000313" key="10">
    <source>
        <dbReference type="EMBL" id="KAF9486486.1"/>
    </source>
</evidence>
<evidence type="ECO:0000256" key="7">
    <source>
        <dbReference type="PROSITE-ProRule" id="PRU00810"/>
    </source>
</evidence>
<dbReference type="Pfam" id="PF08295">
    <property type="entry name" value="Sin3_corepress"/>
    <property type="match status" value="1"/>
</dbReference>
<dbReference type="Pfam" id="PF16879">
    <property type="entry name" value="Sin3a_C"/>
    <property type="match status" value="1"/>
</dbReference>
<dbReference type="InterPro" id="IPR036600">
    <property type="entry name" value="PAH_sf"/>
</dbReference>
<comment type="subcellular location">
    <subcellularLocation>
        <location evidence="1 7">Nucleus</location>
    </subcellularLocation>
</comment>
<dbReference type="SUPFAM" id="SSF47762">
    <property type="entry name" value="PAH2 domain"/>
    <property type="match status" value="3"/>
</dbReference>
<dbReference type="SMART" id="SM00761">
    <property type="entry name" value="HDAC_interact"/>
    <property type="match status" value="1"/>
</dbReference>
<dbReference type="GO" id="GO:0033698">
    <property type="term" value="C:Rpd3L complex"/>
    <property type="evidence" value="ECO:0007669"/>
    <property type="project" value="UniProtKB-ARBA"/>
</dbReference>
<keyword evidence="3" id="KW-0677">Repeat</keyword>
<sequence length="1238" mass="137883">MIPRTPKSAPTPRPETADSASSALQRSPEVARPLNVTDALSYLDAVKNQFHDSPDVYNQFLDIMKDFKSQTIDTPGVIDRVSRLFTGNPYLIQGFNTFLPLGYRIDISADPSDPNTITVTTPTGTTTQNTNGTILSTRSTRDLIPPVQPASSSAGAYPIAAPLAQNVPNGHESRSMTPWQGQPVYEPPPPPFHSPGLPNQTSAAASFLNNLHGNNNKNTVERQPQGEFNHAIQYLNNIKARFADDPNTYKQFLDILQTYQKEQKNPQDSQVYSQVQILFKDAPDLLAEFKKFLPDVIPASPGRNGMAPFPHGYTGPGYPPEESSPPNVPAKKPPPSKRSRKRVPDKEATPVPPPKPVPARQAKKAKHTHTQDNEPASFAPYGSPPPSSHAYANGQAGPSNLSHAGPSHPSHHAQDYPNSSAGKLLFFDRAKKSLENREVYEEFLKLLNLFSRDVIDVQTLIDRTHVFLGDGELMTEFKDLVGYDDRDITEKGPPGSIRLGPPEIPSALPVDDGEGPSYRKLLPSEVRLACSGRDELCRSVLNDQWVSHPTWASEESGFVSHKKTPFEEAVHKSEEERHEYHVHIEALVRTIAVFEPINSRIDEMTNEERSTFRLKADFGGSGMAIYHRIIKRIYGRDMGLEVIQALQECPSVAVPVVLHRLKQKDDEWRRAQREWSRTWKEVDSKNFYKSLDHQGTNFKQNDKKNITAKYFVADIQAIKKQQLKKLERKNNFKVFAHGGVGHQLEYAFKNVAVLQDTLKMVSSFLEHSQAQYSPQERRTVEKFLRAFVPMLCMSSEAEFRTTASGEGLAGSADDDAASVHELGDHTPRSASGKRSAGGHAGSSSGGVPANDLRKKLLKTAQEKASKAGGSGGGGIDSRAASPALSGHRSPHVPRQEDDSAAEAQDIWIKEAGLKPSSVEAVPSVADNDRPFFVNTTFYTLLRLLELLYSRLLMCYEIGAQYAAQKHAPLLANKVAVELGLDDPNGPATVLAQFMEHLGNPAAEDTNVVYMYLLTACEKLFDSELDQATFEEHMRWFFGTKAYTLFTLDKSIIALVKQVQTILSDNKCQELWSLLKSAQNSKNISTQDIIRYRREAERHVGQDDHLYRLQWVRETRCMRISLCSPKEPSVETDGSSVSRWREYVNTYVMTHPTEWLPESKKAGSAVFLRSARVAGEGSTAPVVDDHMKVRISVPTYQLVYEAGCEEMVWHGWGRKEGAGLVQQAKGREEERRRIVLSRY</sequence>
<dbReference type="InterPro" id="IPR013194">
    <property type="entry name" value="HDAC_interact_dom"/>
</dbReference>
<dbReference type="PANTHER" id="PTHR12346:SF0">
    <property type="entry name" value="SIN3A, ISOFORM G"/>
    <property type="match status" value="1"/>
</dbReference>
<feature type="region of interest" description="Disordered" evidence="8">
    <location>
        <begin position="1"/>
        <end position="30"/>
    </location>
</feature>
<reference evidence="10" key="1">
    <citation type="submission" date="2020-11" db="EMBL/GenBank/DDBJ databases">
        <authorList>
            <consortium name="DOE Joint Genome Institute"/>
            <person name="Ahrendt S."/>
            <person name="Riley R."/>
            <person name="Andreopoulos W."/>
            <person name="Labutti K."/>
            <person name="Pangilinan J."/>
            <person name="Ruiz-Duenas F.J."/>
            <person name="Barrasa J.M."/>
            <person name="Sanchez-Garcia M."/>
            <person name="Camarero S."/>
            <person name="Miyauchi S."/>
            <person name="Serrano A."/>
            <person name="Linde D."/>
            <person name="Babiker R."/>
            <person name="Drula E."/>
            <person name="Ayuso-Fernandez I."/>
            <person name="Pacheco R."/>
            <person name="Padilla G."/>
            <person name="Ferreira P."/>
            <person name="Barriuso J."/>
            <person name="Kellner H."/>
            <person name="Castanera R."/>
            <person name="Alfaro M."/>
            <person name="Ramirez L."/>
            <person name="Pisabarro A.G."/>
            <person name="Kuo A."/>
            <person name="Tritt A."/>
            <person name="Lipzen A."/>
            <person name="He G."/>
            <person name="Yan M."/>
            <person name="Ng V."/>
            <person name="Cullen D."/>
            <person name="Martin F."/>
            <person name="Rosso M.-N."/>
            <person name="Henrissat B."/>
            <person name="Hibbett D."/>
            <person name="Martinez A.T."/>
            <person name="Grigoriev I.V."/>
        </authorList>
    </citation>
    <scope>NUCLEOTIDE SEQUENCE</scope>
    <source>
        <strain evidence="10">CIRM-BRFM 674</strain>
    </source>
</reference>
<evidence type="ECO:0000256" key="8">
    <source>
        <dbReference type="SAM" id="MobiDB-lite"/>
    </source>
</evidence>
<evidence type="ECO:0000256" key="3">
    <source>
        <dbReference type="ARBA" id="ARBA00022737"/>
    </source>
</evidence>
<evidence type="ECO:0000256" key="4">
    <source>
        <dbReference type="ARBA" id="ARBA00023015"/>
    </source>
</evidence>
<dbReference type="PROSITE" id="PS51477">
    <property type="entry name" value="PAH"/>
    <property type="match status" value="2"/>
</dbReference>
<keyword evidence="6 7" id="KW-0539">Nucleus</keyword>
<keyword evidence="11" id="KW-1185">Reference proteome</keyword>
<feature type="region of interest" description="Disordered" evidence="8">
    <location>
        <begin position="165"/>
        <end position="202"/>
    </location>
</feature>
<dbReference type="AlphaFoldDB" id="A0A9P6CZJ6"/>
<dbReference type="PANTHER" id="PTHR12346">
    <property type="entry name" value="SIN3B-RELATED"/>
    <property type="match status" value="1"/>
</dbReference>
<dbReference type="InterPro" id="IPR003822">
    <property type="entry name" value="PAH"/>
</dbReference>
<dbReference type="Proteomes" id="UP000807469">
    <property type="component" value="Unassembled WGS sequence"/>
</dbReference>
<dbReference type="InterPro" id="IPR031693">
    <property type="entry name" value="Sin3_C"/>
</dbReference>
<feature type="region of interest" description="Disordered" evidence="8">
    <location>
        <begin position="818"/>
        <end position="902"/>
    </location>
</feature>
<dbReference type="OrthoDB" id="10265969at2759"/>
<feature type="domain" description="Histone deacetylase interacting" evidence="9">
    <location>
        <begin position="510"/>
        <end position="611"/>
    </location>
</feature>
<dbReference type="GO" id="GO:0000122">
    <property type="term" value="P:negative regulation of transcription by RNA polymerase II"/>
    <property type="evidence" value="ECO:0007669"/>
    <property type="project" value="TreeGrafter"/>
</dbReference>
<evidence type="ECO:0000256" key="1">
    <source>
        <dbReference type="ARBA" id="ARBA00004123"/>
    </source>
</evidence>
<evidence type="ECO:0000313" key="11">
    <source>
        <dbReference type="Proteomes" id="UP000807469"/>
    </source>
</evidence>
<proteinExistence type="predicted"/>
<feature type="compositionally biased region" description="Pro residues" evidence="8">
    <location>
        <begin position="317"/>
        <end position="333"/>
    </location>
</feature>
<gene>
    <name evidence="10" type="ORF">BDN70DRAFT_793984</name>
</gene>
<protein>
    <recommendedName>
        <fullName evidence="9">Histone deacetylase interacting domain-containing protein</fullName>
    </recommendedName>
</protein>
<comment type="caution">
    <text evidence="10">The sequence shown here is derived from an EMBL/GenBank/DDBJ whole genome shotgun (WGS) entry which is preliminary data.</text>
</comment>
<feature type="compositionally biased region" description="Basic and acidic residues" evidence="8">
    <location>
        <begin position="818"/>
        <end position="827"/>
    </location>
</feature>
<dbReference type="EMBL" id="MU155130">
    <property type="protein sequence ID" value="KAF9486486.1"/>
    <property type="molecule type" value="Genomic_DNA"/>
</dbReference>
<dbReference type="FunFam" id="1.20.1160.11:FF:000002">
    <property type="entry name" value="Paired amphipathic helix protein SIN3"/>
    <property type="match status" value="1"/>
</dbReference>
<accession>A0A9P6CZJ6</accession>
<dbReference type="FunFam" id="1.20.1160.11:FF:000003">
    <property type="entry name" value="Paired amphipathic helix SIN3-like protein"/>
    <property type="match status" value="1"/>
</dbReference>
<evidence type="ECO:0000256" key="5">
    <source>
        <dbReference type="ARBA" id="ARBA00023163"/>
    </source>
</evidence>
<dbReference type="InterPro" id="IPR039774">
    <property type="entry name" value="Sin3-like"/>
</dbReference>
<keyword evidence="2" id="KW-0678">Repressor</keyword>
<dbReference type="GO" id="GO:0003714">
    <property type="term" value="F:transcription corepressor activity"/>
    <property type="evidence" value="ECO:0007669"/>
    <property type="project" value="InterPro"/>
</dbReference>
<dbReference type="FunFam" id="1.20.1160.11:FF:000001">
    <property type="entry name" value="Paired amphipathic helix protein Sin3"/>
    <property type="match status" value="1"/>
</dbReference>
<keyword evidence="4" id="KW-0805">Transcription regulation</keyword>
<organism evidence="10 11">
    <name type="scientific">Pholiota conissans</name>
    <dbReference type="NCBI Taxonomy" id="109636"/>
    <lineage>
        <taxon>Eukaryota</taxon>
        <taxon>Fungi</taxon>
        <taxon>Dikarya</taxon>
        <taxon>Basidiomycota</taxon>
        <taxon>Agaricomycotina</taxon>
        <taxon>Agaricomycetes</taxon>
        <taxon>Agaricomycetidae</taxon>
        <taxon>Agaricales</taxon>
        <taxon>Agaricineae</taxon>
        <taxon>Strophariaceae</taxon>
        <taxon>Pholiota</taxon>
    </lineage>
</organism>
<keyword evidence="5" id="KW-0804">Transcription</keyword>
<evidence type="ECO:0000256" key="2">
    <source>
        <dbReference type="ARBA" id="ARBA00022491"/>
    </source>
</evidence>
<dbReference type="Gene3D" id="1.20.1160.11">
    <property type="entry name" value="Paired amphipathic helix"/>
    <property type="match status" value="3"/>
</dbReference>